<evidence type="ECO:0000256" key="3">
    <source>
        <dbReference type="SAM" id="SignalP"/>
    </source>
</evidence>
<dbReference type="PRINTS" id="PR00722">
    <property type="entry name" value="CHYMOTRYPSIN"/>
</dbReference>
<comment type="caution">
    <text evidence="5">The sequence shown here is derived from an EMBL/GenBank/DDBJ whole genome shotgun (WGS) entry which is preliminary data.</text>
</comment>
<dbReference type="InterPro" id="IPR009003">
    <property type="entry name" value="Peptidase_S1_PA"/>
</dbReference>
<dbReference type="Pfam" id="PF00089">
    <property type="entry name" value="Trypsin"/>
    <property type="match status" value="1"/>
</dbReference>
<dbReference type="PROSITE" id="PS50240">
    <property type="entry name" value="TRYPSIN_DOM"/>
    <property type="match status" value="1"/>
</dbReference>
<feature type="signal peptide" evidence="3">
    <location>
        <begin position="1"/>
        <end position="44"/>
    </location>
</feature>
<keyword evidence="2" id="KW-1015">Disulfide bond</keyword>
<dbReference type="Gene3D" id="2.40.10.10">
    <property type="entry name" value="Trypsin-like serine proteases"/>
    <property type="match status" value="1"/>
</dbReference>
<dbReference type="SUPFAM" id="SSF50494">
    <property type="entry name" value="Trypsin-like serine proteases"/>
    <property type="match status" value="1"/>
</dbReference>
<evidence type="ECO:0000313" key="5">
    <source>
        <dbReference type="EMBL" id="MBB2499507.1"/>
    </source>
</evidence>
<sequence>MIEGPSPPEPRRRSRRNERPCVCAPVCLLATALGLAGFAGQAAASSGPSSTPAIIGGGYASNAPWAARLFVNGQQNCTATIIAPQYILTAKHCVASSGTYTFRIGSLDQSSGGTMATGAAITRYPGAADLAIVRLSTSVNATYSPLGTSTDVRAGQTVQVYGWGATSRCGSEINCQSRYLKVANVRVTTPQCSDYEGGVAVCATYGDGITAGGDSGGPMFASGRQVGVASTSDRQSSTAYTNITRYRSWISQVAGV</sequence>
<dbReference type="EMBL" id="JACJHR010000011">
    <property type="protein sequence ID" value="MBB2499507.1"/>
    <property type="molecule type" value="Genomic_DNA"/>
</dbReference>
<dbReference type="InterPro" id="IPR050430">
    <property type="entry name" value="Peptidase_S1"/>
</dbReference>
<dbReference type="AlphaFoldDB" id="A0A8E1VWC3"/>
<evidence type="ECO:0000259" key="4">
    <source>
        <dbReference type="PROSITE" id="PS50240"/>
    </source>
</evidence>
<name>A0A8E1VWC3_9PSEU</name>
<dbReference type="InterPro" id="IPR043504">
    <property type="entry name" value="Peptidase_S1_PA_chymotrypsin"/>
</dbReference>
<organism evidence="5 6">
    <name type="scientific">Amycolatopsis echigonensis</name>
    <dbReference type="NCBI Taxonomy" id="2576905"/>
    <lineage>
        <taxon>Bacteria</taxon>
        <taxon>Bacillati</taxon>
        <taxon>Actinomycetota</taxon>
        <taxon>Actinomycetes</taxon>
        <taxon>Pseudonocardiales</taxon>
        <taxon>Pseudonocardiaceae</taxon>
        <taxon>Amycolatopsis</taxon>
    </lineage>
</organism>
<dbReference type="GO" id="GO:0006508">
    <property type="term" value="P:proteolysis"/>
    <property type="evidence" value="ECO:0007669"/>
    <property type="project" value="InterPro"/>
</dbReference>
<accession>A0A8E1VWC3</accession>
<protein>
    <submittedName>
        <fullName evidence="5">Trypsin-like serine protease</fullName>
    </submittedName>
</protein>
<dbReference type="PANTHER" id="PTHR24276:SF98">
    <property type="entry name" value="FI18310P1-RELATED"/>
    <property type="match status" value="1"/>
</dbReference>
<comment type="similarity">
    <text evidence="1">Belongs to the peptidase S1 family.</text>
</comment>
<dbReference type="Proteomes" id="UP000550260">
    <property type="component" value="Unassembled WGS sequence"/>
</dbReference>
<dbReference type="SMART" id="SM00020">
    <property type="entry name" value="Tryp_SPc"/>
    <property type="match status" value="1"/>
</dbReference>
<gene>
    <name evidence="5" type="ORF">H5411_10250</name>
</gene>
<keyword evidence="3" id="KW-0732">Signal</keyword>
<reference evidence="5 6" key="1">
    <citation type="submission" date="2020-08" db="EMBL/GenBank/DDBJ databases">
        <title>Amycolatopsis echigonensis JCM 21831.</title>
        <authorList>
            <person name="Tedsree N."/>
            <person name="Kuncharoen N."/>
            <person name="Likhitwitayawuid K."/>
            <person name="Tanasupawat S."/>
        </authorList>
    </citation>
    <scope>NUCLEOTIDE SEQUENCE [LARGE SCALE GENOMIC DNA]</scope>
    <source>
        <strain evidence="5 6">JCM 21831</strain>
    </source>
</reference>
<evidence type="ECO:0000313" key="6">
    <source>
        <dbReference type="Proteomes" id="UP000550260"/>
    </source>
</evidence>
<dbReference type="InterPro" id="IPR001254">
    <property type="entry name" value="Trypsin_dom"/>
</dbReference>
<feature type="domain" description="Peptidase S1" evidence="4">
    <location>
        <begin position="54"/>
        <end position="255"/>
    </location>
</feature>
<evidence type="ECO:0000256" key="2">
    <source>
        <dbReference type="ARBA" id="ARBA00023157"/>
    </source>
</evidence>
<dbReference type="PANTHER" id="PTHR24276">
    <property type="entry name" value="POLYSERASE-RELATED"/>
    <property type="match status" value="1"/>
</dbReference>
<proteinExistence type="inferred from homology"/>
<dbReference type="InterPro" id="IPR001314">
    <property type="entry name" value="Peptidase_S1A"/>
</dbReference>
<evidence type="ECO:0000256" key="1">
    <source>
        <dbReference type="ARBA" id="ARBA00007664"/>
    </source>
</evidence>
<feature type="chain" id="PRO_5034685623" evidence="3">
    <location>
        <begin position="45"/>
        <end position="256"/>
    </location>
</feature>
<dbReference type="GO" id="GO:0004252">
    <property type="term" value="F:serine-type endopeptidase activity"/>
    <property type="evidence" value="ECO:0007669"/>
    <property type="project" value="InterPro"/>
</dbReference>